<evidence type="ECO:0000313" key="3">
    <source>
        <dbReference type="EMBL" id="KAJ9617037.1"/>
    </source>
</evidence>
<sequence>MPPMLPAAHDGLQKRIVIIPHDGQKPTIWLFVIVLGGITGFAVLAALVGCLAAKCWRKKRNQKIIEKKVADDIEQAQRRQNLSSSTVADEQNDIVERRTANLMAIDAFAGREQKLYANHKKAKLNRSWKTSSVALPVTMAEMKKLPVRTMSSCGGTRPERQPDEPPEMTDVGTSRPSQDLTTAVQVPLPLHHISDTSIDYQEPAALVEDIRSNDRRPPQGKQRRAQSSTAR</sequence>
<name>A0AA39CQM7_9EURO</name>
<evidence type="ECO:0000256" key="2">
    <source>
        <dbReference type="SAM" id="Phobius"/>
    </source>
</evidence>
<dbReference type="AlphaFoldDB" id="A0AA39CQM7"/>
<organism evidence="3 4">
    <name type="scientific">Cladophialophora chaetospira</name>
    <dbReference type="NCBI Taxonomy" id="386627"/>
    <lineage>
        <taxon>Eukaryota</taxon>
        <taxon>Fungi</taxon>
        <taxon>Dikarya</taxon>
        <taxon>Ascomycota</taxon>
        <taxon>Pezizomycotina</taxon>
        <taxon>Eurotiomycetes</taxon>
        <taxon>Chaetothyriomycetidae</taxon>
        <taxon>Chaetothyriales</taxon>
        <taxon>Herpotrichiellaceae</taxon>
        <taxon>Cladophialophora</taxon>
    </lineage>
</organism>
<evidence type="ECO:0000313" key="4">
    <source>
        <dbReference type="Proteomes" id="UP001172673"/>
    </source>
</evidence>
<reference evidence="3" key="1">
    <citation type="submission" date="2022-10" db="EMBL/GenBank/DDBJ databases">
        <title>Culturing micro-colonial fungi from biological soil crusts in the Mojave desert and describing Neophaeococcomyces mojavensis, and introducing the new genera and species Taxawa tesnikishii.</title>
        <authorList>
            <person name="Kurbessoian T."/>
            <person name="Stajich J.E."/>
        </authorList>
    </citation>
    <scope>NUCLEOTIDE SEQUENCE</scope>
    <source>
        <strain evidence="3">TK_41</strain>
    </source>
</reference>
<keyword evidence="2" id="KW-0472">Membrane</keyword>
<proteinExistence type="predicted"/>
<feature type="region of interest" description="Disordered" evidence="1">
    <location>
        <begin position="204"/>
        <end position="231"/>
    </location>
</feature>
<protein>
    <submittedName>
        <fullName evidence="3">Uncharacterized protein</fullName>
    </submittedName>
</protein>
<feature type="compositionally biased region" description="Basic and acidic residues" evidence="1">
    <location>
        <begin position="208"/>
        <end position="217"/>
    </location>
</feature>
<feature type="transmembrane region" description="Helical" evidence="2">
    <location>
        <begin position="28"/>
        <end position="53"/>
    </location>
</feature>
<feature type="compositionally biased region" description="Polar residues" evidence="1">
    <location>
        <begin position="171"/>
        <end position="184"/>
    </location>
</feature>
<keyword evidence="2" id="KW-0812">Transmembrane</keyword>
<feature type="region of interest" description="Disordered" evidence="1">
    <location>
        <begin position="148"/>
        <end position="188"/>
    </location>
</feature>
<dbReference type="EMBL" id="JAPDRK010000001">
    <property type="protein sequence ID" value="KAJ9617037.1"/>
    <property type="molecule type" value="Genomic_DNA"/>
</dbReference>
<gene>
    <name evidence="3" type="ORF">H2200_000758</name>
</gene>
<comment type="caution">
    <text evidence="3">The sequence shown here is derived from an EMBL/GenBank/DDBJ whole genome shotgun (WGS) entry which is preliminary data.</text>
</comment>
<keyword evidence="4" id="KW-1185">Reference proteome</keyword>
<dbReference type="Proteomes" id="UP001172673">
    <property type="component" value="Unassembled WGS sequence"/>
</dbReference>
<keyword evidence="2" id="KW-1133">Transmembrane helix</keyword>
<evidence type="ECO:0000256" key="1">
    <source>
        <dbReference type="SAM" id="MobiDB-lite"/>
    </source>
</evidence>
<accession>A0AA39CQM7</accession>